<dbReference type="Proteomes" id="UP001158045">
    <property type="component" value="Unassembled WGS sequence"/>
</dbReference>
<dbReference type="RefSeq" id="WP_281094045.1">
    <property type="nucleotide sequence ID" value="NZ_JARYZI010000004.1"/>
</dbReference>
<dbReference type="EMBL" id="JARYZI010000004">
    <property type="protein sequence ID" value="MDH8678201.1"/>
    <property type="molecule type" value="Genomic_DNA"/>
</dbReference>
<evidence type="ECO:0000256" key="1">
    <source>
        <dbReference type="ARBA" id="ARBA00022448"/>
    </source>
</evidence>
<dbReference type="Gene3D" id="3.40.50.300">
    <property type="entry name" value="P-loop containing nucleotide triphosphate hydrolases"/>
    <property type="match status" value="1"/>
</dbReference>
<comment type="caution">
    <text evidence="5">The sequence shown here is derived from an EMBL/GenBank/DDBJ whole genome shotgun (WGS) entry which is preliminary data.</text>
</comment>
<sequence>MNYDVALEIKGLSKNYDGFKLESIDLTLPGGCIMGLVGENGAGKTTTIKAILDLIHKDAGEIKIFNHDTSVHLKDLKENIGVVLDESFFPEALNATGVDGIMKNVYKTWNSKEYHEWGAKFDLPLKKTFKDYSRGMKMKHAIAVALSHDSKLLILDEATSGLDPMVRDEILDVFLEFIQDPTHSIFISSHIISDLEKICDYIAFIHKGKLVFSEPKDELLDKYGIIKCSDDFIDTLPKDKVIGVRKNNFGVEALVMRDGISKAMLQEEKMTMDKATIEDIMLYYHKRR</sequence>
<name>A0ABT6NCR0_9FIRM</name>
<dbReference type="InterPro" id="IPR027417">
    <property type="entry name" value="P-loop_NTPase"/>
</dbReference>
<evidence type="ECO:0000259" key="4">
    <source>
        <dbReference type="PROSITE" id="PS50893"/>
    </source>
</evidence>
<reference evidence="5 6" key="1">
    <citation type="submission" date="2023-04" db="EMBL/GenBank/DDBJ databases">
        <title>Fusibacter bizertensis strain WBS, isolated from littoral bottom sediments of the Arctic seas - biochemical and genomic analysis.</title>
        <authorList>
            <person name="Brioukhanov A.L."/>
        </authorList>
    </citation>
    <scope>NUCLEOTIDE SEQUENCE [LARGE SCALE GENOMIC DNA]</scope>
    <source>
        <strain evidence="5 6">WBS</strain>
    </source>
</reference>
<dbReference type="Pfam" id="PF00005">
    <property type="entry name" value="ABC_tran"/>
    <property type="match status" value="1"/>
</dbReference>
<gene>
    <name evidence="5" type="ORF">QE109_08580</name>
</gene>
<dbReference type="SUPFAM" id="SSF52540">
    <property type="entry name" value="P-loop containing nucleoside triphosphate hydrolases"/>
    <property type="match status" value="1"/>
</dbReference>
<dbReference type="InterPro" id="IPR051782">
    <property type="entry name" value="ABC_Transporter_VariousFunc"/>
</dbReference>
<dbReference type="GO" id="GO:0005524">
    <property type="term" value="F:ATP binding"/>
    <property type="evidence" value="ECO:0007669"/>
    <property type="project" value="UniProtKB-KW"/>
</dbReference>
<dbReference type="PANTHER" id="PTHR42939:SF3">
    <property type="entry name" value="ABC TRANSPORTER ATP-BINDING COMPONENT"/>
    <property type="match status" value="1"/>
</dbReference>
<dbReference type="PROSITE" id="PS50893">
    <property type="entry name" value="ABC_TRANSPORTER_2"/>
    <property type="match status" value="1"/>
</dbReference>
<accession>A0ABT6NCR0</accession>
<evidence type="ECO:0000256" key="2">
    <source>
        <dbReference type="ARBA" id="ARBA00022741"/>
    </source>
</evidence>
<keyword evidence="6" id="KW-1185">Reference proteome</keyword>
<dbReference type="SMART" id="SM00382">
    <property type="entry name" value="AAA"/>
    <property type="match status" value="1"/>
</dbReference>
<keyword evidence="2" id="KW-0547">Nucleotide-binding</keyword>
<proteinExistence type="predicted"/>
<dbReference type="CDD" id="cd03230">
    <property type="entry name" value="ABC_DR_subfamily_A"/>
    <property type="match status" value="1"/>
</dbReference>
<dbReference type="PANTHER" id="PTHR42939">
    <property type="entry name" value="ABC TRANSPORTER ATP-BINDING PROTEIN ALBC-RELATED"/>
    <property type="match status" value="1"/>
</dbReference>
<keyword evidence="3 5" id="KW-0067">ATP-binding</keyword>
<feature type="domain" description="ABC transporter" evidence="4">
    <location>
        <begin position="7"/>
        <end position="232"/>
    </location>
</feature>
<evidence type="ECO:0000313" key="6">
    <source>
        <dbReference type="Proteomes" id="UP001158045"/>
    </source>
</evidence>
<evidence type="ECO:0000256" key="3">
    <source>
        <dbReference type="ARBA" id="ARBA00022840"/>
    </source>
</evidence>
<dbReference type="InterPro" id="IPR003593">
    <property type="entry name" value="AAA+_ATPase"/>
</dbReference>
<organism evidence="5 6">
    <name type="scientific">Fusibacter bizertensis</name>
    <dbReference type="NCBI Taxonomy" id="1488331"/>
    <lineage>
        <taxon>Bacteria</taxon>
        <taxon>Bacillati</taxon>
        <taxon>Bacillota</taxon>
        <taxon>Clostridia</taxon>
        <taxon>Eubacteriales</taxon>
        <taxon>Eubacteriales Family XII. Incertae Sedis</taxon>
        <taxon>Fusibacter</taxon>
    </lineage>
</organism>
<protein>
    <submittedName>
        <fullName evidence="5">ABC transporter ATP-binding protein</fullName>
    </submittedName>
</protein>
<keyword evidence="1" id="KW-0813">Transport</keyword>
<evidence type="ECO:0000313" key="5">
    <source>
        <dbReference type="EMBL" id="MDH8678201.1"/>
    </source>
</evidence>
<dbReference type="InterPro" id="IPR003439">
    <property type="entry name" value="ABC_transporter-like_ATP-bd"/>
</dbReference>